<feature type="coiled-coil region" evidence="1">
    <location>
        <begin position="11"/>
        <end position="45"/>
    </location>
</feature>
<name>A0A3G4ZZ01_9VIRU</name>
<organism evidence="2">
    <name type="scientific">Gaeavirus sp</name>
    <dbReference type="NCBI Taxonomy" id="2487767"/>
    <lineage>
        <taxon>Viruses</taxon>
        <taxon>Varidnaviria</taxon>
        <taxon>Bamfordvirae</taxon>
        <taxon>Nucleocytoviricota</taxon>
        <taxon>Megaviricetes</taxon>
        <taxon>Imitervirales</taxon>
        <taxon>Mimiviridae</taxon>
        <taxon>Klosneuvirinae</taxon>
    </lineage>
</organism>
<dbReference type="Gene3D" id="1.10.287.1490">
    <property type="match status" value="1"/>
</dbReference>
<evidence type="ECO:0000256" key="1">
    <source>
        <dbReference type="SAM" id="Coils"/>
    </source>
</evidence>
<protein>
    <submittedName>
        <fullName evidence="2">Uncharacterized protein</fullName>
    </submittedName>
</protein>
<accession>A0A3G4ZZ01</accession>
<feature type="coiled-coil region" evidence="1">
    <location>
        <begin position="73"/>
        <end position="100"/>
    </location>
</feature>
<evidence type="ECO:0000313" key="2">
    <source>
        <dbReference type="EMBL" id="AYV80137.1"/>
    </source>
</evidence>
<sequence>MRQFFLKCDESQKYKDDISNLQDEITKLNQKLSDYETVIQELRSQKDNPEHETEQVRDYNRIINWQIGIEHCIRHIQDNISEHRNNIANINDLLMKLTSRIIEREKLILKFNSDNKPSESIITKQNIIYKLVISSKL</sequence>
<dbReference type="EMBL" id="MK072209">
    <property type="protein sequence ID" value="AYV80137.1"/>
    <property type="molecule type" value="Genomic_DNA"/>
</dbReference>
<proteinExistence type="predicted"/>
<dbReference type="SUPFAM" id="SSF46579">
    <property type="entry name" value="Prefoldin"/>
    <property type="match status" value="1"/>
</dbReference>
<reference evidence="2" key="1">
    <citation type="submission" date="2018-10" db="EMBL/GenBank/DDBJ databases">
        <title>Hidden diversity of soil giant viruses.</title>
        <authorList>
            <person name="Schulz F."/>
            <person name="Alteio L."/>
            <person name="Goudeau D."/>
            <person name="Ryan E.M."/>
            <person name="Malmstrom R.R."/>
            <person name="Blanchard J."/>
            <person name="Woyke T."/>
        </authorList>
    </citation>
    <scope>NUCLEOTIDE SEQUENCE</scope>
    <source>
        <strain evidence="2">GAV1</strain>
    </source>
</reference>
<keyword evidence="1" id="KW-0175">Coiled coil</keyword>
<gene>
    <name evidence="2" type="ORF">Gaeavirus11_17</name>
</gene>